<reference evidence="3 4" key="1">
    <citation type="submission" date="2016-10" db="EMBL/GenBank/DDBJ databases">
        <authorList>
            <person name="de Groot N.N."/>
        </authorList>
    </citation>
    <scope>NUCLEOTIDE SEQUENCE [LARGE SCALE GENOMIC DNA]</scope>
    <source>
        <strain evidence="3 4">DSM 22220</strain>
    </source>
</reference>
<evidence type="ECO:0000259" key="1">
    <source>
        <dbReference type="Pfam" id="PF02625"/>
    </source>
</evidence>
<evidence type="ECO:0000259" key="2">
    <source>
        <dbReference type="Pfam" id="PF13478"/>
    </source>
</evidence>
<dbReference type="PANTHER" id="PTHR30388">
    <property type="entry name" value="ALDEHYDE OXIDOREDUCTASE MOLYBDENUM COFACTOR ASSEMBLY PROTEIN"/>
    <property type="match status" value="1"/>
</dbReference>
<dbReference type="RefSeq" id="WP_090524445.1">
    <property type="nucleotide sequence ID" value="NZ_FNAH01000008.1"/>
</dbReference>
<dbReference type="Proteomes" id="UP000199344">
    <property type="component" value="Unassembled WGS sequence"/>
</dbReference>
<feature type="domain" description="XdhC Rossmann" evidence="2">
    <location>
        <begin position="155"/>
        <end position="290"/>
    </location>
</feature>
<dbReference type="STRING" id="591205.SAMN05421538_108132"/>
<protein>
    <submittedName>
        <fullName evidence="3">Xanthine dehydrogenase accessory factor</fullName>
    </submittedName>
</protein>
<dbReference type="Pfam" id="PF02625">
    <property type="entry name" value="XdhC_CoxI"/>
    <property type="match status" value="1"/>
</dbReference>
<gene>
    <name evidence="3" type="ORF">SAMN05421538_108132</name>
</gene>
<evidence type="ECO:0000313" key="4">
    <source>
        <dbReference type="Proteomes" id="UP000199344"/>
    </source>
</evidence>
<evidence type="ECO:0000313" key="3">
    <source>
        <dbReference type="EMBL" id="SDE60248.1"/>
    </source>
</evidence>
<dbReference type="InterPro" id="IPR003777">
    <property type="entry name" value="XdhC_CoxI"/>
</dbReference>
<dbReference type="Pfam" id="PF13478">
    <property type="entry name" value="XdhC_C"/>
    <property type="match status" value="1"/>
</dbReference>
<dbReference type="Gene3D" id="3.40.50.720">
    <property type="entry name" value="NAD(P)-binding Rossmann-like Domain"/>
    <property type="match status" value="1"/>
</dbReference>
<dbReference type="InterPro" id="IPR027051">
    <property type="entry name" value="XdhC_Rossmann_dom"/>
</dbReference>
<name>A0A1G7E972_9RHOB</name>
<dbReference type="EMBL" id="FNAH01000008">
    <property type="protein sequence ID" value="SDE60248.1"/>
    <property type="molecule type" value="Genomic_DNA"/>
</dbReference>
<dbReference type="OrthoDB" id="9815497at2"/>
<accession>A0A1G7E972</accession>
<keyword evidence="4" id="KW-1185">Reference proteome</keyword>
<dbReference type="InterPro" id="IPR052698">
    <property type="entry name" value="MoCofactor_Util/Proc"/>
</dbReference>
<proteinExistence type="predicted"/>
<sequence>MTRPDPQLGHRGGAALIPISEADVPLHAIPDDGAFALAVITGVEGPSYRPVGAVMAVDADGRMTGNLSSGCIDRDVALQAVQALEDGRARHLRYGVGSPFRDLELPCGGGLDIAVLPRPDPVRLGRARDLLAGREHAVLELGPVTLDIHPGLRFLVFGKGPEASCFAALARSAGYQVELFAPDDDTLHGPARGERLRTPEWPADLAVDARTAVTIFFHDHDWEPVLLAAALRSQAFFVGAQGSLRAHRARCAALSDLGVAEELIARLASPFGLIPSARDPRTLAVSVLAQAVEQARLP</sequence>
<organism evidence="3 4">
    <name type="scientific">Paracoccus isoporae</name>
    <dbReference type="NCBI Taxonomy" id="591205"/>
    <lineage>
        <taxon>Bacteria</taxon>
        <taxon>Pseudomonadati</taxon>
        <taxon>Pseudomonadota</taxon>
        <taxon>Alphaproteobacteria</taxon>
        <taxon>Rhodobacterales</taxon>
        <taxon>Paracoccaceae</taxon>
        <taxon>Paracoccus</taxon>
    </lineage>
</organism>
<feature type="domain" description="XdhC- CoxI" evidence="1">
    <location>
        <begin position="33"/>
        <end position="95"/>
    </location>
</feature>
<dbReference type="AlphaFoldDB" id="A0A1G7E972"/>
<dbReference type="PANTHER" id="PTHR30388:SF4">
    <property type="entry name" value="MOLYBDENUM COFACTOR INSERTION CHAPERONE PAOD"/>
    <property type="match status" value="1"/>
</dbReference>